<dbReference type="SUPFAM" id="SSF47781">
    <property type="entry name" value="RuvA domain 2-like"/>
    <property type="match status" value="1"/>
</dbReference>
<dbReference type="InterPro" id="IPR010994">
    <property type="entry name" value="RuvA_2-like"/>
</dbReference>
<dbReference type="Pfam" id="PF12836">
    <property type="entry name" value="HHH_3"/>
    <property type="match status" value="1"/>
</dbReference>
<evidence type="ECO:0000259" key="2">
    <source>
        <dbReference type="SMART" id="SM00278"/>
    </source>
</evidence>
<dbReference type="InterPro" id="IPR051675">
    <property type="entry name" value="Endo/Exo/Phosphatase_dom_1"/>
</dbReference>
<reference evidence="4 5" key="1">
    <citation type="submission" date="2018-06" db="EMBL/GenBank/DDBJ databases">
        <authorList>
            <consortium name="Pathogen Informatics"/>
            <person name="Doyle S."/>
        </authorList>
    </citation>
    <scope>NUCLEOTIDE SEQUENCE [LARGE SCALE GENOMIC DNA]</scope>
    <source>
        <strain evidence="4 5">NCTC10738</strain>
    </source>
</reference>
<feature type="chain" id="PRO_5041538230" evidence="1">
    <location>
        <begin position="21"/>
        <end position="102"/>
    </location>
</feature>
<dbReference type="Gene3D" id="1.10.150.280">
    <property type="entry name" value="AF1531-like domain"/>
    <property type="match status" value="1"/>
</dbReference>
<evidence type="ECO:0000313" key="4">
    <source>
        <dbReference type="EMBL" id="SUJ01991.1"/>
    </source>
</evidence>
<dbReference type="GO" id="GO:0015627">
    <property type="term" value="C:type II protein secretion system complex"/>
    <property type="evidence" value="ECO:0007669"/>
    <property type="project" value="TreeGrafter"/>
</dbReference>
<keyword evidence="1" id="KW-0732">Signal</keyword>
<dbReference type="GO" id="GO:0015628">
    <property type="term" value="P:protein secretion by the type II secretion system"/>
    <property type="evidence" value="ECO:0007669"/>
    <property type="project" value="TreeGrafter"/>
</dbReference>
<dbReference type="InterPro" id="IPR003583">
    <property type="entry name" value="Hlx-hairpin-Hlx_DNA-bd_motif"/>
</dbReference>
<dbReference type="GO" id="GO:0006281">
    <property type="term" value="P:DNA repair"/>
    <property type="evidence" value="ECO:0007669"/>
    <property type="project" value="InterPro"/>
</dbReference>
<accession>A0A380BIL6</accession>
<feature type="domain" description="Helix-hairpin-helix DNA-binding motif class 1" evidence="2">
    <location>
        <begin position="80"/>
        <end position="99"/>
    </location>
</feature>
<dbReference type="AlphaFoldDB" id="A0A2T3H4A0"/>
<dbReference type="STRING" id="38313.GCA_000947195_02703"/>
<feature type="domain" description="Helix-hairpin-helix DNA-binding motif class 1" evidence="2">
    <location>
        <begin position="50"/>
        <end position="69"/>
    </location>
</feature>
<dbReference type="EMBL" id="UGYO01000002">
    <property type="protein sequence ID" value="SUJ01991.1"/>
    <property type="molecule type" value="Genomic_DNA"/>
</dbReference>
<organism evidence="4 5">
    <name type="scientific">Shewanella algae</name>
    <dbReference type="NCBI Taxonomy" id="38313"/>
    <lineage>
        <taxon>Bacteria</taxon>
        <taxon>Pseudomonadati</taxon>
        <taxon>Pseudomonadota</taxon>
        <taxon>Gammaproteobacteria</taxon>
        <taxon>Alteromonadales</taxon>
        <taxon>Shewanellaceae</taxon>
        <taxon>Shewanella</taxon>
    </lineage>
</organism>
<dbReference type="EMBL" id="AP024613">
    <property type="protein sequence ID" value="BCV45605.1"/>
    <property type="molecule type" value="Genomic_DNA"/>
</dbReference>
<dbReference type="Proteomes" id="UP000254069">
    <property type="component" value="Unassembled WGS sequence"/>
</dbReference>
<dbReference type="InterPro" id="IPR004509">
    <property type="entry name" value="Competence_ComEA_HhH"/>
</dbReference>
<evidence type="ECO:0000256" key="1">
    <source>
        <dbReference type="SAM" id="SignalP"/>
    </source>
</evidence>
<proteinExistence type="predicted"/>
<dbReference type="NCBIfam" id="TIGR00426">
    <property type="entry name" value="competence protein ComEA helix-hairpin-helix repeat region"/>
    <property type="match status" value="1"/>
</dbReference>
<reference evidence="3" key="2">
    <citation type="submission" date="2021-05" db="EMBL/GenBank/DDBJ databases">
        <title>Molecular characterization for Shewanella algae harboring chromosomal blaOXA-55-like strains isolated from clinical and environment sample.</title>
        <authorList>
            <person name="Ohama Y."/>
            <person name="Aoki K."/>
            <person name="Harada S."/>
            <person name="Moriya K."/>
            <person name="Ishii Y."/>
            <person name="Tateda K."/>
        </authorList>
    </citation>
    <scope>NUCLEOTIDE SEQUENCE</scope>
    <source>
        <strain evidence="3">TUM17379</strain>
    </source>
</reference>
<evidence type="ECO:0000313" key="5">
    <source>
        <dbReference type="Proteomes" id="UP000254069"/>
    </source>
</evidence>
<gene>
    <name evidence="3" type="primary">comEA</name>
    <name evidence="4" type="ORF">NCTC10738_03380</name>
    <name evidence="3" type="ORF">TUM17379_26230</name>
</gene>
<protein>
    <submittedName>
        <fullName evidence="4">ComEA protein</fullName>
    </submittedName>
    <submittedName>
        <fullName evidence="3">Competence protein ComEA</fullName>
    </submittedName>
</protein>
<sequence length="102" mass="11036">MKTPFYALLLAATLSSPLYAGEPTKDKTPQTPQASQAQVHKININTASESELQLLKGIGEAKAKAIVEYRSSQGKFKSIDELTQVTGIGAKLVEQNKHLLVL</sequence>
<dbReference type="PANTHER" id="PTHR21180:SF32">
    <property type="entry name" value="ENDONUCLEASE_EXONUCLEASE_PHOSPHATASE FAMILY DOMAIN-CONTAINING PROTEIN 1"/>
    <property type="match status" value="1"/>
</dbReference>
<dbReference type="SMART" id="SM00278">
    <property type="entry name" value="HhH1"/>
    <property type="match status" value="2"/>
</dbReference>
<name>A0A2T3H4A0_9GAMM</name>
<accession>A0A2T3H4A0</accession>
<feature type="signal peptide" evidence="1">
    <location>
        <begin position="1"/>
        <end position="20"/>
    </location>
</feature>
<dbReference type="PANTHER" id="PTHR21180">
    <property type="entry name" value="ENDONUCLEASE/EXONUCLEASE/PHOSPHATASE FAMILY DOMAIN-CONTAINING PROTEIN 1"/>
    <property type="match status" value="1"/>
</dbReference>
<dbReference type="GO" id="GO:0003677">
    <property type="term" value="F:DNA binding"/>
    <property type="evidence" value="ECO:0007669"/>
    <property type="project" value="InterPro"/>
</dbReference>
<dbReference type="KEGG" id="salg:BS332_20590"/>
<dbReference type="RefSeq" id="WP_025887151.1">
    <property type="nucleotide sequence ID" value="NZ_AP024609.1"/>
</dbReference>
<dbReference type="Proteomes" id="UP000825078">
    <property type="component" value="Chromosome"/>
</dbReference>
<keyword evidence="5" id="KW-1185">Reference proteome</keyword>
<evidence type="ECO:0000313" key="3">
    <source>
        <dbReference type="EMBL" id="BCV45605.1"/>
    </source>
</evidence>